<name>A0A9D4BCV6_DREPO</name>
<evidence type="ECO:0000313" key="3">
    <source>
        <dbReference type="Proteomes" id="UP000828390"/>
    </source>
</evidence>
<dbReference type="Pfam" id="PF05729">
    <property type="entry name" value="NACHT"/>
    <property type="match status" value="1"/>
</dbReference>
<feature type="domain" description="NACHT" evidence="1">
    <location>
        <begin position="65"/>
        <end position="205"/>
    </location>
</feature>
<keyword evidence="3" id="KW-1185">Reference proteome</keyword>
<proteinExistence type="predicted"/>
<protein>
    <recommendedName>
        <fullName evidence="1">NACHT domain-containing protein</fullName>
    </recommendedName>
</protein>
<dbReference type="PANTHER" id="PTHR46844">
    <property type="entry name" value="SLR5058 PROTEIN"/>
    <property type="match status" value="1"/>
</dbReference>
<evidence type="ECO:0000313" key="2">
    <source>
        <dbReference type="EMBL" id="KAH3690491.1"/>
    </source>
</evidence>
<reference evidence="2" key="1">
    <citation type="journal article" date="2019" name="bioRxiv">
        <title>The Genome of the Zebra Mussel, Dreissena polymorpha: A Resource for Invasive Species Research.</title>
        <authorList>
            <person name="McCartney M.A."/>
            <person name="Auch B."/>
            <person name="Kono T."/>
            <person name="Mallez S."/>
            <person name="Zhang Y."/>
            <person name="Obille A."/>
            <person name="Becker A."/>
            <person name="Abrahante J.E."/>
            <person name="Garbe J."/>
            <person name="Badalamenti J.P."/>
            <person name="Herman A."/>
            <person name="Mangelson H."/>
            <person name="Liachko I."/>
            <person name="Sullivan S."/>
            <person name="Sone E.D."/>
            <person name="Koren S."/>
            <person name="Silverstein K.A.T."/>
            <person name="Beckman K.B."/>
            <person name="Gohl D.M."/>
        </authorList>
    </citation>
    <scope>NUCLEOTIDE SEQUENCE</scope>
    <source>
        <strain evidence="2">Duluth1</strain>
        <tissue evidence="2">Whole animal</tissue>
    </source>
</reference>
<sequence length="205" mass="23620">MAYYSDTSSNVPLSNLDQSLDKRIADLYETPKIHRIKIEKDGKRFKKEQTLTYKQIFYTDENSNRRIYLQGEPGSGKSTISAKFVHDWSNGNQVKSAFPTAFDDVSTIQKFKFIFFITLKNSRGQTDVTQMLKKQLIDTTFSKDERADVYKLFVKIINTEMILVLREGLDEWVSPDGINLAEPLHGWISEQYVYGAYNISTVEAC</sequence>
<dbReference type="InterPro" id="IPR007111">
    <property type="entry name" value="NACHT_NTPase"/>
</dbReference>
<comment type="caution">
    <text evidence="2">The sequence shown here is derived from an EMBL/GenBank/DDBJ whole genome shotgun (WGS) entry which is preliminary data.</text>
</comment>
<dbReference type="InterPro" id="IPR027417">
    <property type="entry name" value="P-loop_NTPase"/>
</dbReference>
<dbReference type="PROSITE" id="PS50837">
    <property type="entry name" value="NACHT"/>
    <property type="match status" value="1"/>
</dbReference>
<accession>A0A9D4BCV6</accession>
<evidence type="ECO:0000259" key="1">
    <source>
        <dbReference type="PROSITE" id="PS50837"/>
    </source>
</evidence>
<dbReference type="Proteomes" id="UP000828390">
    <property type="component" value="Unassembled WGS sequence"/>
</dbReference>
<gene>
    <name evidence="2" type="ORF">DPMN_191435</name>
</gene>
<dbReference type="PANTHER" id="PTHR46844:SF1">
    <property type="entry name" value="SLR5058 PROTEIN"/>
    <property type="match status" value="1"/>
</dbReference>
<dbReference type="SUPFAM" id="SSF52540">
    <property type="entry name" value="P-loop containing nucleoside triphosphate hydrolases"/>
    <property type="match status" value="2"/>
</dbReference>
<organism evidence="2 3">
    <name type="scientific">Dreissena polymorpha</name>
    <name type="common">Zebra mussel</name>
    <name type="synonym">Mytilus polymorpha</name>
    <dbReference type="NCBI Taxonomy" id="45954"/>
    <lineage>
        <taxon>Eukaryota</taxon>
        <taxon>Metazoa</taxon>
        <taxon>Spiralia</taxon>
        <taxon>Lophotrochozoa</taxon>
        <taxon>Mollusca</taxon>
        <taxon>Bivalvia</taxon>
        <taxon>Autobranchia</taxon>
        <taxon>Heteroconchia</taxon>
        <taxon>Euheterodonta</taxon>
        <taxon>Imparidentia</taxon>
        <taxon>Neoheterodontei</taxon>
        <taxon>Myida</taxon>
        <taxon>Dreissenoidea</taxon>
        <taxon>Dreissenidae</taxon>
        <taxon>Dreissena</taxon>
    </lineage>
</organism>
<dbReference type="AlphaFoldDB" id="A0A9D4BCV6"/>
<dbReference type="EMBL" id="JAIWYP010000062">
    <property type="protein sequence ID" value="KAH3690491.1"/>
    <property type="molecule type" value="Genomic_DNA"/>
</dbReference>
<dbReference type="Gene3D" id="3.40.50.300">
    <property type="entry name" value="P-loop containing nucleotide triphosphate hydrolases"/>
    <property type="match status" value="1"/>
</dbReference>
<reference evidence="2" key="2">
    <citation type="submission" date="2020-11" db="EMBL/GenBank/DDBJ databases">
        <authorList>
            <person name="McCartney M.A."/>
            <person name="Auch B."/>
            <person name="Kono T."/>
            <person name="Mallez S."/>
            <person name="Becker A."/>
            <person name="Gohl D.M."/>
            <person name="Silverstein K.A.T."/>
            <person name="Koren S."/>
            <person name="Bechman K.B."/>
            <person name="Herman A."/>
            <person name="Abrahante J.E."/>
            <person name="Garbe J."/>
        </authorList>
    </citation>
    <scope>NUCLEOTIDE SEQUENCE</scope>
    <source>
        <strain evidence="2">Duluth1</strain>
        <tissue evidence="2">Whole animal</tissue>
    </source>
</reference>